<dbReference type="InterPro" id="IPR033433">
    <property type="entry name" value="GtaA_N"/>
</dbReference>
<dbReference type="AlphaFoldDB" id="A0A0G2ENP9"/>
<evidence type="ECO:0000259" key="3">
    <source>
        <dbReference type="Pfam" id="PF16335"/>
    </source>
</evidence>
<feature type="compositionally biased region" description="Low complexity" evidence="1">
    <location>
        <begin position="207"/>
        <end position="231"/>
    </location>
</feature>
<proteinExistence type="predicted"/>
<evidence type="ECO:0000259" key="4">
    <source>
        <dbReference type="Pfam" id="PF17168"/>
    </source>
</evidence>
<feature type="region of interest" description="Disordered" evidence="1">
    <location>
        <begin position="185"/>
        <end position="231"/>
    </location>
</feature>
<gene>
    <name evidence="5" type="ORF">UCRPC4_g02487</name>
</gene>
<feature type="compositionally biased region" description="Basic and acidic residues" evidence="1">
    <location>
        <begin position="192"/>
        <end position="204"/>
    </location>
</feature>
<dbReference type="InterPro" id="IPR052743">
    <property type="entry name" value="Glutaminase_GtaA"/>
</dbReference>
<dbReference type="InterPro" id="IPR032514">
    <property type="entry name" value="GtaA_central"/>
</dbReference>
<dbReference type="EMBL" id="LCWF01000060">
    <property type="protein sequence ID" value="KKY24377.1"/>
    <property type="molecule type" value="Genomic_DNA"/>
</dbReference>
<dbReference type="SUPFAM" id="SSF48208">
    <property type="entry name" value="Six-hairpin glycosidases"/>
    <property type="match status" value="1"/>
</dbReference>
<dbReference type="GO" id="GO:0003824">
    <property type="term" value="F:catalytic activity"/>
    <property type="evidence" value="ECO:0007669"/>
    <property type="project" value="UniProtKB-ARBA"/>
</dbReference>
<protein>
    <submittedName>
        <fullName evidence="5">Putative glutaminase</fullName>
    </submittedName>
</protein>
<sequence length="725" mass="79023">MLVTTVAQTVSLFVAVAYGASTFSPARPPAIPLAVRSPYLSTWLGVGNDGGDGGILPGAWPTFWAGAVTGWTGLIRVDGTSYVWMGEPLTAPSVNQTSFTYTASTSKFVLDVGGSVQMTVTFDSPIFPNDLKRQSLVFSYLNVDVQSLDGGNHDVQLYSDISAEWVSGDRTATVEWDFGVTGSTTSRRVTRKRDTPLHRREAVRRQSNSNSTSTVGPSGTSASSTSSVSTPSSTYPAGGIAYHKVYRQTQLDFSEINDQTEFGYWYWATDNVANLTYQSGEDSAVREGFATYGFLNDTQDTDFRAIDDSWPVFGFAIDLGSVDDQTVSTLFSIGLTQEYPIQFDSAQGNVSEPALWTSYFSDELSALSFFHSDYSHASSAENSFDSKLQTDATSAGGSDYYAITALASRQAFGATQLCGTSSKPYLFLKEISSDGNVNTVDVIFPMHLILLYSNPTLLKYLLDPLYENQESGQYPNTYAMHDLGSSYPNATGHAAGNDEMMPVEECGNMIIMTLAYAQRSGDTAYLNQHYDKLQQWTAYLVNDSLIPSSQISTDDFAGALANQTNLALKGILGIGAMSSISNLTGNHSAEAQNYSSTAQSYFDQWEDLGIAKNAIPPHTTLNYGNDSSYSLLYNLLAAPLLSLSSPQIPQSLYTMQSSFYPTVFQTYGVPLDTRHTYTKLDWELFCAAIAEEDTRQKFFGTVVKWINETVTSGALTDLYDVETGE</sequence>
<evidence type="ECO:0000256" key="1">
    <source>
        <dbReference type="SAM" id="MobiDB-lite"/>
    </source>
</evidence>
<feature type="domain" description="Glutaminase A N-terminal" evidence="4">
    <location>
        <begin position="105"/>
        <end position="200"/>
    </location>
</feature>
<dbReference type="GO" id="GO:0005975">
    <property type="term" value="P:carbohydrate metabolic process"/>
    <property type="evidence" value="ECO:0007669"/>
    <property type="project" value="InterPro"/>
</dbReference>
<organism evidence="5 6">
    <name type="scientific">Phaeomoniella chlamydospora</name>
    <name type="common">Phaeoacremonium chlamydosporum</name>
    <dbReference type="NCBI Taxonomy" id="158046"/>
    <lineage>
        <taxon>Eukaryota</taxon>
        <taxon>Fungi</taxon>
        <taxon>Dikarya</taxon>
        <taxon>Ascomycota</taxon>
        <taxon>Pezizomycotina</taxon>
        <taxon>Eurotiomycetes</taxon>
        <taxon>Chaetothyriomycetidae</taxon>
        <taxon>Phaeomoniellales</taxon>
        <taxon>Phaeomoniellaceae</taxon>
        <taxon>Phaeomoniella</taxon>
    </lineage>
</organism>
<keyword evidence="2" id="KW-0732">Signal</keyword>
<dbReference type="InterPro" id="IPR012341">
    <property type="entry name" value="6hp_glycosidase-like_sf"/>
</dbReference>
<evidence type="ECO:0000313" key="6">
    <source>
        <dbReference type="Proteomes" id="UP000053317"/>
    </source>
</evidence>
<dbReference type="OrthoDB" id="431715at2759"/>
<dbReference type="PANTHER" id="PTHR31987:SF1">
    <property type="entry name" value="GLUTAMINASE A"/>
    <property type="match status" value="1"/>
</dbReference>
<feature type="domain" description="Glutaminase A N-terminal" evidence="4">
    <location>
        <begin position="220"/>
        <end position="391"/>
    </location>
</feature>
<dbReference type="Pfam" id="PF16335">
    <property type="entry name" value="GtaA_6_Hairpin"/>
    <property type="match status" value="1"/>
</dbReference>
<evidence type="ECO:0000313" key="5">
    <source>
        <dbReference type="EMBL" id="KKY24377.1"/>
    </source>
</evidence>
<dbReference type="InterPro" id="IPR008928">
    <property type="entry name" value="6-hairpin_glycosidase_sf"/>
</dbReference>
<comment type="caution">
    <text evidence="5">The sequence shown here is derived from an EMBL/GenBank/DDBJ whole genome shotgun (WGS) entry which is preliminary data.</text>
</comment>
<reference evidence="5 6" key="2">
    <citation type="submission" date="2015-05" db="EMBL/GenBank/DDBJ databases">
        <authorList>
            <person name="Morales-Cruz A."/>
            <person name="Amrine K.C."/>
            <person name="Cantu D."/>
        </authorList>
    </citation>
    <scope>NUCLEOTIDE SEQUENCE [LARGE SCALE GENOMIC DNA]</scope>
    <source>
        <strain evidence="5">UCRPC4</strain>
    </source>
</reference>
<keyword evidence="6" id="KW-1185">Reference proteome</keyword>
<accession>A0A0G2ENP9</accession>
<dbReference type="PANTHER" id="PTHR31987">
    <property type="entry name" value="GLUTAMINASE A-RELATED"/>
    <property type="match status" value="1"/>
</dbReference>
<feature type="signal peptide" evidence="2">
    <location>
        <begin position="1"/>
        <end position="19"/>
    </location>
</feature>
<evidence type="ECO:0000256" key="2">
    <source>
        <dbReference type="SAM" id="SignalP"/>
    </source>
</evidence>
<reference evidence="5 6" key="1">
    <citation type="submission" date="2015-05" db="EMBL/GenBank/DDBJ databases">
        <title>Distinctive expansion of gene families associated with plant cell wall degradation and secondary metabolism in the genomes of grapevine trunk pathogens.</title>
        <authorList>
            <person name="Lawrence D.P."/>
            <person name="Travadon R."/>
            <person name="Rolshausen P.E."/>
            <person name="Baumgartner K."/>
        </authorList>
    </citation>
    <scope>NUCLEOTIDE SEQUENCE [LARGE SCALE GENOMIC DNA]</scope>
    <source>
        <strain evidence="5">UCRPC4</strain>
    </source>
</reference>
<feature type="chain" id="PRO_5002543816" evidence="2">
    <location>
        <begin position="20"/>
        <end position="725"/>
    </location>
</feature>
<dbReference type="Proteomes" id="UP000053317">
    <property type="component" value="Unassembled WGS sequence"/>
</dbReference>
<name>A0A0G2ENP9_PHACM</name>
<dbReference type="Pfam" id="PF17168">
    <property type="entry name" value="DUF5127"/>
    <property type="match status" value="2"/>
</dbReference>
<dbReference type="Gene3D" id="1.50.10.10">
    <property type="match status" value="1"/>
</dbReference>
<feature type="domain" description="Glutaminase A central" evidence="3">
    <location>
        <begin position="397"/>
        <end position="724"/>
    </location>
</feature>